<comment type="similarity">
    <text evidence="2 12">Belongs to the peptidase M36 family.</text>
</comment>
<feature type="binding site" evidence="11">
    <location>
        <position position="334"/>
    </location>
    <ligand>
        <name>Zn(2+)</name>
        <dbReference type="ChEBI" id="CHEBI:29105"/>
        <note>catalytic</note>
    </ligand>
</feature>
<evidence type="ECO:0000256" key="9">
    <source>
        <dbReference type="ARBA" id="ARBA00023145"/>
    </source>
</evidence>
<evidence type="ECO:0000313" key="15">
    <source>
        <dbReference type="Proteomes" id="UP000807025"/>
    </source>
</evidence>
<dbReference type="GO" id="GO:0005615">
    <property type="term" value="C:extracellular space"/>
    <property type="evidence" value="ECO:0007669"/>
    <property type="project" value="InterPro"/>
</dbReference>
<dbReference type="Gene3D" id="1.10.390.10">
    <property type="entry name" value="Neutral Protease Domain 2"/>
    <property type="match status" value="1"/>
</dbReference>
<dbReference type="AlphaFoldDB" id="A0A9P5ZUX0"/>
<keyword evidence="3 12" id="KW-0964">Secreted</keyword>
<feature type="compositionally biased region" description="Low complexity" evidence="13">
    <location>
        <begin position="215"/>
        <end position="226"/>
    </location>
</feature>
<evidence type="ECO:0000256" key="8">
    <source>
        <dbReference type="ARBA" id="ARBA00023049"/>
    </source>
</evidence>
<keyword evidence="6 12" id="KW-0378">Hydrolase</keyword>
<dbReference type="EC" id="3.4.24.-" evidence="12"/>
<dbReference type="GO" id="GO:0006508">
    <property type="term" value="P:proteolysis"/>
    <property type="evidence" value="ECO:0007669"/>
    <property type="project" value="UniProtKB-KW"/>
</dbReference>
<organism evidence="14 15">
    <name type="scientific">Pleurotus eryngii</name>
    <name type="common">Boletus of the steppes</name>
    <dbReference type="NCBI Taxonomy" id="5323"/>
    <lineage>
        <taxon>Eukaryota</taxon>
        <taxon>Fungi</taxon>
        <taxon>Dikarya</taxon>
        <taxon>Basidiomycota</taxon>
        <taxon>Agaricomycotina</taxon>
        <taxon>Agaricomycetes</taxon>
        <taxon>Agaricomycetidae</taxon>
        <taxon>Agaricales</taxon>
        <taxon>Pleurotineae</taxon>
        <taxon>Pleurotaceae</taxon>
        <taxon>Pleurotus</taxon>
    </lineage>
</organism>
<keyword evidence="9 12" id="KW-0865">Zymogen</keyword>
<dbReference type="InterPro" id="IPR050371">
    <property type="entry name" value="Fungal_virulence_M36"/>
</dbReference>
<comment type="subcellular location">
    <subcellularLocation>
        <location evidence="1 12">Secreted</location>
    </subcellularLocation>
</comment>
<evidence type="ECO:0000256" key="10">
    <source>
        <dbReference type="PIRSR" id="PIRSR601842-1"/>
    </source>
</evidence>
<feature type="signal peptide" evidence="12">
    <location>
        <begin position="1"/>
        <end position="23"/>
    </location>
</feature>
<protein>
    <recommendedName>
        <fullName evidence="12">Extracellular metalloproteinase</fullName>
        <ecNumber evidence="12">3.4.24.-</ecNumber>
    </recommendedName>
    <alternativeName>
        <fullName evidence="12">Fungalysin</fullName>
    </alternativeName>
</protein>
<dbReference type="InterPro" id="IPR001842">
    <property type="entry name" value="Peptidase_M36"/>
</dbReference>
<evidence type="ECO:0000256" key="1">
    <source>
        <dbReference type="ARBA" id="ARBA00004613"/>
    </source>
</evidence>
<dbReference type="Proteomes" id="UP000807025">
    <property type="component" value="Unassembled WGS sequence"/>
</dbReference>
<gene>
    <name evidence="14" type="ORF">BDN71DRAFT_1483072</name>
</gene>
<keyword evidence="12" id="KW-0732">Signal</keyword>
<keyword evidence="4 12" id="KW-0645">Protease</keyword>
<evidence type="ECO:0000256" key="6">
    <source>
        <dbReference type="ARBA" id="ARBA00022801"/>
    </source>
</evidence>
<dbReference type="InterPro" id="IPR027268">
    <property type="entry name" value="Peptidase_M4/M1_CTD_sf"/>
</dbReference>
<dbReference type="GO" id="GO:0004222">
    <property type="term" value="F:metalloendopeptidase activity"/>
    <property type="evidence" value="ECO:0007669"/>
    <property type="project" value="InterPro"/>
</dbReference>
<evidence type="ECO:0000256" key="2">
    <source>
        <dbReference type="ARBA" id="ARBA00006006"/>
    </source>
</evidence>
<feature type="active site" evidence="10">
    <location>
        <position position="335"/>
    </location>
</feature>
<keyword evidence="7 11" id="KW-0862">Zinc</keyword>
<dbReference type="PANTHER" id="PTHR33478:SF1">
    <property type="entry name" value="EXTRACELLULAR METALLOPROTEINASE MEP"/>
    <property type="match status" value="1"/>
</dbReference>
<sequence length="467" mass="49805">MVGVDDLLKSVFLAILCASATSASPLPGSIKHATHHVHEVGKGTFGTGIDHPFAKRDSPDLEESAIAFIGSKLSVSKSAITFKWGFTGETARHAFVEQTSVSSSRPSIPIGNAIAKAEELTDGKYNDHPPSFEFLALPDSSAVLTHVIQIQNDKTGTWVEAFIDAHTGRLRSTTDFVNKFSYLLLPIASEVPTDGFQVLVNPQDTVASRLGWHGDGTTSATTTASDKGITLKGAPTPQSGPGEFIYPLDPTAPPTSPGNVNAAIVNAFYVVNTSAFNFQTNNLGNGGQANDRVAFLSRMQPGPITLTTLHHPMLLWTFTDPSRDGALENDILVHENTLGITNGMTDGGTGRWTEHTSADVLDYVMGQFVTNNTAGIRLCYIRIANSLRYSSIPTLGEVHDISEVWANMLHNVYAALVGSHSFSTAASTDPGGTKGNILCNPTLPAARDAWIQADVNKYGGANVCLLW</sequence>
<proteinExistence type="inferred from homology"/>
<reference evidence="14" key="1">
    <citation type="submission" date="2020-11" db="EMBL/GenBank/DDBJ databases">
        <authorList>
            <consortium name="DOE Joint Genome Institute"/>
            <person name="Ahrendt S."/>
            <person name="Riley R."/>
            <person name="Andreopoulos W."/>
            <person name="Labutti K."/>
            <person name="Pangilinan J."/>
            <person name="Ruiz-Duenas F.J."/>
            <person name="Barrasa J.M."/>
            <person name="Sanchez-Garcia M."/>
            <person name="Camarero S."/>
            <person name="Miyauchi S."/>
            <person name="Serrano A."/>
            <person name="Linde D."/>
            <person name="Babiker R."/>
            <person name="Drula E."/>
            <person name="Ayuso-Fernandez I."/>
            <person name="Pacheco R."/>
            <person name="Padilla G."/>
            <person name="Ferreira P."/>
            <person name="Barriuso J."/>
            <person name="Kellner H."/>
            <person name="Castanera R."/>
            <person name="Alfaro M."/>
            <person name="Ramirez L."/>
            <person name="Pisabarro A.G."/>
            <person name="Kuo A."/>
            <person name="Tritt A."/>
            <person name="Lipzen A."/>
            <person name="He G."/>
            <person name="Yan M."/>
            <person name="Ng V."/>
            <person name="Cullen D."/>
            <person name="Martin F."/>
            <person name="Rosso M.-N."/>
            <person name="Henrissat B."/>
            <person name="Hibbett D."/>
            <person name="Martinez A.T."/>
            <person name="Grigoriev I.V."/>
        </authorList>
    </citation>
    <scope>NUCLEOTIDE SEQUENCE</scope>
    <source>
        <strain evidence="14">ATCC 90797</strain>
    </source>
</reference>
<evidence type="ECO:0000256" key="11">
    <source>
        <dbReference type="PIRSR" id="PIRSR601842-2"/>
    </source>
</evidence>
<feature type="region of interest" description="Disordered" evidence="13">
    <location>
        <begin position="210"/>
        <end position="236"/>
    </location>
</feature>
<evidence type="ECO:0000256" key="13">
    <source>
        <dbReference type="SAM" id="MobiDB-lite"/>
    </source>
</evidence>
<name>A0A9P5ZUX0_PLEER</name>
<dbReference type="EMBL" id="MU154573">
    <property type="protein sequence ID" value="KAF9494434.1"/>
    <property type="molecule type" value="Genomic_DNA"/>
</dbReference>
<dbReference type="PANTHER" id="PTHR33478">
    <property type="entry name" value="EXTRACELLULAR METALLOPROTEINASE MEP"/>
    <property type="match status" value="1"/>
</dbReference>
<dbReference type="OrthoDB" id="3227768at2759"/>
<keyword evidence="15" id="KW-1185">Reference proteome</keyword>
<comment type="cofactor">
    <cofactor evidence="11">
        <name>Zn(2+)</name>
        <dbReference type="ChEBI" id="CHEBI:29105"/>
    </cofactor>
    <text evidence="11">Binds 1 zinc ion per subunit.</text>
</comment>
<evidence type="ECO:0000256" key="12">
    <source>
        <dbReference type="RuleBase" id="RU364017"/>
    </source>
</evidence>
<dbReference type="Gene3D" id="3.10.170.10">
    <property type="match status" value="1"/>
</dbReference>
<dbReference type="GO" id="GO:0008270">
    <property type="term" value="F:zinc ion binding"/>
    <property type="evidence" value="ECO:0007669"/>
    <property type="project" value="InterPro"/>
</dbReference>
<evidence type="ECO:0000256" key="7">
    <source>
        <dbReference type="ARBA" id="ARBA00022833"/>
    </source>
</evidence>
<comment type="caution">
    <text evidence="14">The sequence shown here is derived from an EMBL/GenBank/DDBJ whole genome shotgun (WGS) entry which is preliminary data.</text>
</comment>
<keyword evidence="8 12" id="KW-0482">Metalloprotease</keyword>
<dbReference type="SUPFAM" id="SSF55486">
    <property type="entry name" value="Metalloproteases ('zincins'), catalytic domain"/>
    <property type="match status" value="1"/>
</dbReference>
<evidence type="ECO:0000256" key="3">
    <source>
        <dbReference type="ARBA" id="ARBA00022525"/>
    </source>
</evidence>
<evidence type="ECO:0000256" key="5">
    <source>
        <dbReference type="ARBA" id="ARBA00022723"/>
    </source>
</evidence>
<dbReference type="Pfam" id="PF02128">
    <property type="entry name" value="Peptidase_M36"/>
    <property type="match status" value="1"/>
</dbReference>
<evidence type="ECO:0000313" key="14">
    <source>
        <dbReference type="EMBL" id="KAF9494434.1"/>
    </source>
</evidence>
<keyword evidence="5 11" id="KW-0479">Metal-binding</keyword>
<evidence type="ECO:0000256" key="4">
    <source>
        <dbReference type="ARBA" id="ARBA00022670"/>
    </source>
</evidence>
<feature type="chain" id="PRO_5040538662" description="Extracellular metalloproteinase" evidence="12">
    <location>
        <begin position="24"/>
        <end position="467"/>
    </location>
</feature>
<accession>A0A9P5ZUX0</accession>